<sequence length="150" mass="17093">MSHNAFHYTSCGLSNIWLKNGYKTITTKYGKATSIHDIEGLHRAIGRRLINNKPKLNGSEIRFLRKELDLSQVNLAGLLGVDESTVRSWEKDRAGVPPPAERVIRLLYKEKINGDKEINSMLENISQLDREIHEYMILLEETESGWSEAA</sequence>
<dbReference type="CDD" id="cd00093">
    <property type="entry name" value="HTH_XRE"/>
    <property type="match status" value="1"/>
</dbReference>
<dbReference type="InterPro" id="IPR001387">
    <property type="entry name" value="Cro/C1-type_HTH"/>
</dbReference>
<dbReference type="GO" id="GO:0003677">
    <property type="term" value="F:DNA binding"/>
    <property type="evidence" value="ECO:0007669"/>
    <property type="project" value="UniProtKB-KW"/>
</dbReference>
<reference evidence="2 3" key="1">
    <citation type="submission" date="2016-10" db="EMBL/GenBank/DDBJ databases">
        <authorList>
            <person name="de Groot N.N."/>
        </authorList>
    </citation>
    <scope>NUCLEOTIDE SEQUENCE [LARGE SCALE GENOMIC DNA]</scope>
    <source>
        <strain evidence="2 3">Nm22</strain>
    </source>
</reference>
<dbReference type="InterPro" id="IPR010982">
    <property type="entry name" value="Lambda_DNA-bd_dom_sf"/>
</dbReference>
<dbReference type="Gene3D" id="1.10.260.40">
    <property type="entry name" value="lambda repressor-like DNA-binding domains"/>
    <property type="match status" value="1"/>
</dbReference>
<proteinExistence type="predicted"/>
<evidence type="ECO:0000313" key="3">
    <source>
        <dbReference type="Proteomes" id="UP000199459"/>
    </source>
</evidence>
<dbReference type="SUPFAM" id="SSF47413">
    <property type="entry name" value="lambda repressor-like DNA-binding domains"/>
    <property type="match status" value="1"/>
</dbReference>
<dbReference type="PROSITE" id="PS50943">
    <property type="entry name" value="HTH_CROC1"/>
    <property type="match status" value="1"/>
</dbReference>
<dbReference type="RefSeq" id="WP_090634775.1">
    <property type="nucleotide sequence ID" value="NZ_FOCP01000040.1"/>
</dbReference>
<dbReference type="SMART" id="SM00530">
    <property type="entry name" value="HTH_XRE"/>
    <property type="match status" value="1"/>
</dbReference>
<keyword evidence="2" id="KW-0238">DNA-binding</keyword>
<dbReference type="Proteomes" id="UP000199459">
    <property type="component" value="Unassembled WGS sequence"/>
</dbReference>
<dbReference type="EMBL" id="FOCP01000040">
    <property type="protein sequence ID" value="SEN71639.1"/>
    <property type="molecule type" value="Genomic_DNA"/>
</dbReference>
<dbReference type="Pfam" id="PF01381">
    <property type="entry name" value="HTH_3"/>
    <property type="match status" value="1"/>
</dbReference>
<feature type="domain" description="HTH cro/C1-type" evidence="1">
    <location>
        <begin position="61"/>
        <end position="94"/>
    </location>
</feature>
<dbReference type="AlphaFoldDB" id="A0A1H8ITD8"/>
<protein>
    <submittedName>
        <fullName evidence="2">DNA-binding transcriptional regulator YiaG, contains XRE-type HTH domain</fullName>
    </submittedName>
</protein>
<gene>
    <name evidence="2" type="ORF">SAMN05216325_1405</name>
</gene>
<evidence type="ECO:0000313" key="2">
    <source>
        <dbReference type="EMBL" id="SEN71639.1"/>
    </source>
</evidence>
<evidence type="ECO:0000259" key="1">
    <source>
        <dbReference type="PROSITE" id="PS50943"/>
    </source>
</evidence>
<dbReference type="OrthoDB" id="7365244at2"/>
<accession>A0A1H8ITD8</accession>
<name>A0A1H8ITD8_9PROT</name>
<organism evidence="2 3">
    <name type="scientific">Nitrosomonas marina</name>
    <dbReference type="NCBI Taxonomy" id="917"/>
    <lineage>
        <taxon>Bacteria</taxon>
        <taxon>Pseudomonadati</taxon>
        <taxon>Pseudomonadota</taxon>
        <taxon>Betaproteobacteria</taxon>
        <taxon>Nitrosomonadales</taxon>
        <taxon>Nitrosomonadaceae</taxon>
        <taxon>Nitrosomonas</taxon>
    </lineage>
</organism>